<evidence type="ECO:0000256" key="10">
    <source>
        <dbReference type="RuleBase" id="RU000520"/>
    </source>
</evidence>
<sequence>MTLTIVGSQLGDEGKGALVDRWGGDADVVVRYQGGDNAGHTVVEGGTEYKLSLVPSGAVRGTVGILGNGCVVNPRTLFTEIDDLRERGLDPDVRIARRAHVILPYHRELDGIEEEVKADDDAGDEVGTTGRGIGPTYEDKAGRRGIRVADLLAPDVLREKLEYVVPQKRALVEDVYGLDFDSEAKRASDSRTQSGDGDDRAEAFDVDALHEEFTAIGERLADEGMTVNCSDYLHRRHEAGDRILFEGAQGTHIDVDHGNYPFVTSSNPTAGGAAVGSGLGVTTVGDGEVVGIVKAYLSRVGSGPLPTELDGDADEEALADDIREKGGEFGTVTGRPRRIGWLDLPMLRHAARVSGFTGVAVNHVDVLAGLDELKVCTTYELDGEEIDTVPTTTERWERCEPVFETLDTWNEFDSTAVAEDGYDALPEGAREYLEFVADEIDTPVYAVGVGPDREETVELTNPFDE</sequence>
<keyword evidence="2 8" id="KW-0436">Ligase</keyword>
<feature type="region of interest" description="Disordered" evidence="11">
    <location>
        <begin position="119"/>
        <end position="139"/>
    </location>
</feature>
<feature type="binding site" description="in other chain" evidence="8">
    <location>
        <begin position="12"/>
        <end position="15"/>
    </location>
    <ligand>
        <name>IMP</name>
        <dbReference type="ChEBI" id="CHEBI:58053"/>
        <note>ligand shared between dimeric partners</note>
    </ligand>
</feature>
<dbReference type="FunFam" id="1.10.300.10:FF:000001">
    <property type="entry name" value="Adenylosuccinate synthetase"/>
    <property type="match status" value="1"/>
</dbReference>
<dbReference type="NCBIfam" id="NF002223">
    <property type="entry name" value="PRK01117.1"/>
    <property type="match status" value="1"/>
</dbReference>
<dbReference type="InterPro" id="IPR001114">
    <property type="entry name" value="Adenylosuccinate_synthetase"/>
</dbReference>
<feature type="binding site" evidence="8">
    <location>
        <position position="143"/>
    </location>
    <ligand>
        <name>IMP</name>
        <dbReference type="ChEBI" id="CHEBI:58053"/>
        <note>ligand shared between dimeric partners</note>
    </ligand>
</feature>
<dbReference type="InterPro" id="IPR042111">
    <property type="entry name" value="Adenylosuccinate_synth_dom3"/>
</dbReference>
<dbReference type="Gene3D" id="3.40.440.10">
    <property type="entry name" value="Adenylosuccinate Synthetase, subunit A, domain 1"/>
    <property type="match status" value="1"/>
</dbReference>
<evidence type="ECO:0000256" key="6">
    <source>
        <dbReference type="ARBA" id="ARBA00022842"/>
    </source>
</evidence>
<dbReference type="InterPro" id="IPR042110">
    <property type="entry name" value="Adenylosuccinate_synth_dom2"/>
</dbReference>
<comment type="subunit">
    <text evidence="1 8">Homodimer.</text>
</comment>
<gene>
    <name evidence="8" type="primary">purA</name>
    <name evidence="12" type="ORF">ACFQEY_11855</name>
</gene>
<feature type="binding site" description="in other chain" evidence="8">
    <location>
        <begin position="37"/>
        <end position="40"/>
    </location>
    <ligand>
        <name>IMP</name>
        <dbReference type="ChEBI" id="CHEBI:58053"/>
        <note>ligand shared between dimeric partners</note>
    </ligand>
</feature>
<dbReference type="Gene3D" id="3.90.170.10">
    <property type="entry name" value="Adenylosuccinate Synthetase, subunit A, domain 3"/>
    <property type="match status" value="1"/>
</dbReference>
<keyword evidence="13" id="KW-1185">Reference proteome</keyword>
<dbReference type="GO" id="GO:0005525">
    <property type="term" value="F:GTP binding"/>
    <property type="evidence" value="ECO:0007669"/>
    <property type="project" value="UniProtKB-UniRule"/>
</dbReference>
<evidence type="ECO:0000256" key="7">
    <source>
        <dbReference type="ARBA" id="ARBA00023134"/>
    </source>
</evidence>
<feature type="binding site" description="in other chain" evidence="8">
    <location>
        <position position="264"/>
    </location>
    <ligand>
        <name>IMP</name>
        <dbReference type="ChEBI" id="CHEBI:58053"/>
        <note>ligand shared between dimeric partners</note>
    </ligand>
</feature>
<dbReference type="GO" id="GO:0044208">
    <property type="term" value="P:'de novo' AMP biosynthetic process"/>
    <property type="evidence" value="ECO:0007669"/>
    <property type="project" value="UniProtKB-UniRule"/>
</dbReference>
<feature type="binding site" evidence="8">
    <location>
        <begin position="363"/>
        <end position="365"/>
    </location>
    <ligand>
        <name>GTP</name>
        <dbReference type="ChEBI" id="CHEBI:37565"/>
    </ligand>
</feature>
<dbReference type="FunFam" id="3.90.170.10:FF:000001">
    <property type="entry name" value="Adenylosuccinate synthetase"/>
    <property type="match status" value="1"/>
</dbReference>
<dbReference type="HAMAP" id="MF_00011">
    <property type="entry name" value="Adenylosucc_synth"/>
    <property type="match status" value="1"/>
</dbReference>
<comment type="similarity">
    <text evidence="8 10">Belongs to the adenylosuccinate synthetase family.</text>
</comment>
<dbReference type="InterPro" id="IPR018220">
    <property type="entry name" value="Adenylosuccin_syn_GTP-bd"/>
</dbReference>
<dbReference type="PROSITE" id="PS00513">
    <property type="entry name" value="ADENYLOSUCCIN_SYN_2"/>
    <property type="match status" value="1"/>
</dbReference>
<dbReference type="AlphaFoldDB" id="A0ABD5UK10"/>
<reference evidence="12 13" key="1">
    <citation type="journal article" date="2019" name="Int. J. Syst. Evol. Microbiol.">
        <title>The Global Catalogue of Microorganisms (GCM) 10K type strain sequencing project: providing services to taxonomists for standard genome sequencing and annotation.</title>
        <authorList>
            <consortium name="The Broad Institute Genomics Platform"/>
            <consortium name="The Broad Institute Genome Sequencing Center for Infectious Disease"/>
            <person name="Wu L."/>
            <person name="Ma J."/>
        </authorList>
    </citation>
    <scope>NUCLEOTIDE SEQUENCE [LARGE SCALE GENOMIC DNA]</scope>
    <source>
        <strain evidence="12 13">Y73</strain>
    </source>
</reference>
<feature type="binding site" description="in other chain" evidence="8">
    <location>
        <position position="129"/>
    </location>
    <ligand>
        <name>IMP</name>
        <dbReference type="ChEBI" id="CHEBI:58053"/>
        <note>ligand shared between dimeric partners</note>
    </ligand>
</feature>
<evidence type="ECO:0000313" key="13">
    <source>
        <dbReference type="Proteomes" id="UP001596333"/>
    </source>
</evidence>
<evidence type="ECO:0000256" key="3">
    <source>
        <dbReference type="ARBA" id="ARBA00022723"/>
    </source>
</evidence>
<feature type="active site" description="Proton donor" evidence="8">
    <location>
        <position position="40"/>
    </location>
</feature>
<feature type="binding site" description="in other chain" evidence="8">
    <location>
        <position position="335"/>
    </location>
    <ligand>
        <name>IMP</name>
        <dbReference type="ChEBI" id="CHEBI:58053"/>
        <note>ligand shared between dimeric partners</note>
    </ligand>
</feature>
<feature type="active site" description="Proton acceptor" evidence="8">
    <location>
        <position position="12"/>
    </location>
</feature>
<comment type="catalytic activity">
    <reaction evidence="8 10">
        <text>IMP + L-aspartate + GTP = N(6)-(1,2-dicarboxyethyl)-AMP + GDP + phosphate + 2 H(+)</text>
        <dbReference type="Rhea" id="RHEA:15753"/>
        <dbReference type="ChEBI" id="CHEBI:15378"/>
        <dbReference type="ChEBI" id="CHEBI:29991"/>
        <dbReference type="ChEBI" id="CHEBI:37565"/>
        <dbReference type="ChEBI" id="CHEBI:43474"/>
        <dbReference type="ChEBI" id="CHEBI:57567"/>
        <dbReference type="ChEBI" id="CHEBI:58053"/>
        <dbReference type="ChEBI" id="CHEBI:58189"/>
        <dbReference type="EC" id="6.3.4.4"/>
    </reaction>
</comment>
<dbReference type="Proteomes" id="UP001596333">
    <property type="component" value="Unassembled WGS sequence"/>
</dbReference>
<dbReference type="PROSITE" id="PS01266">
    <property type="entry name" value="ADENYLOSUCCIN_SYN_1"/>
    <property type="match status" value="1"/>
</dbReference>
<dbReference type="GO" id="GO:0000287">
    <property type="term" value="F:magnesium ion binding"/>
    <property type="evidence" value="ECO:0007669"/>
    <property type="project" value="UniProtKB-UniRule"/>
</dbReference>
<feature type="binding site" evidence="8">
    <location>
        <begin position="331"/>
        <end position="337"/>
    </location>
    <ligand>
        <name>substrate</name>
    </ligand>
</feature>
<evidence type="ECO:0000256" key="8">
    <source>
        <dbReference type="HAMAP-Rule" id="MF_00011"/>
    </source>
</evidence>
<evidence type="ECO:0000256" key="5">
    <source>
        <dbReference type="ARBA" id="ARBA00022755"/>
    </source>
</evidence>
<keyword evidence="8" id="KW-0963">Cytoplasm</keyword>
<feature type="binding site" evidence="8">
    <location>
        <position position="337"/>
    </location>
    <ligand>
        <name>GTP</name>
        <dbReference type="ChEBI" id="CHEBI:37565"/>
    </ligand>
</feature>
<keyword evidence="7 8" id="KW-0342">GTP-binding</keyword>
<comment type="function">
    <text evidence="8">Plays an important role in the de novo pathway of purine nucleotide biosynthesis. Catalyzes the first committed step in the biosynthesis of AMP from IMP.</text>
</comment>
<dbReference type="SMART" id="SM00788">
    <property type="entry name" value="Adenylsucc_synt"/>
    <property type="match status" value="1"/>
</dbReference>
<evidence type="ECO:0000256" key="4">
    <source>
        <dbReference type="ARBA" id="ARBA00022741"/>
    </source>
</evidence>
<dbReference type="SUPFAM" id="SSF52540">
    <property type="entry name" value="P-loop containing nucleoside triphosphate hydrolases"/>
    <property type="match status" value="1"/>
</dbReference>
<dbReference type="RefSeq" id="WP_379768759.1">
    <property type="nucleotide sequence ID" value="NZ_JBHSXI010000012.1"/>
</dbReference>
<dbReference type="NCBIfam" id="NF010357">
    <property type="entry name" value="PRK13785.1"/>
    <property type="match status" value="1"/>
</dbReference>
<feature type="binding site" evidence="8">
    <location>
        <position position="12"/>
    </location>
    <ligand>
        <name>Mg(2+)</name>
        <dbReference type="ChEBI" id="CHEBI:18420"/>
    </ligand>
</feature>
<feature type="binding site" evidence="8">
    <location>
        <begin position="448"/>
        <end position="450"/>
    </location>
    <ligand>
        <name>GTP</name>
        <dbReference type="ChEBI" id="CHEBI:37565"/>
    </ligand>
</feature>
<evidence type="ECO:0000256" key="11">
    <source>
        <dbReference type="SAM" id="MobiDB-lite"/>
    </source>
</evidence>
<comment type="caution">
    <text evidence="12">The sequence shown here is derived from an EMBL/GenBank/DDBJ whole genome shotgun (WGS) entry which is preliminary data.</text>
</comment>
<dbReference type="PANTHER" id="PTHR11846">
    <property type="entry name" value="ADENYLOSUCCINATE SYNTHETASE"/>
    <property type="match status" value="1"/>
</dbReference>
<organism evidence="12 13">
    <name type="scientific">Halorubrum trueperi</name>
    <dbReference type="NCBI Taxonomy" id="2004704"/>
    <lineage>
        <taxon>Archaea</taxon>
        <taxon>Methanobacteriati</taxon>
        <taxon>Methanobacteriota</taxon>
        <taxon>Stenosarchaea group</taxon>
        <taxon>Halobacteria</taxon>
        <taxon>Halobacteriales</taxon>
        <taxon>Haloferacaceae</taxon>
        <taxon>Halorubrum</taxon>
    </lineage>
</organism>
<comment type="cofactor">
    <cofactor evidence="8">
        <name>Mg(2+)</name>
        <dbReference type="ChEBI" id="CHEBI:18420"/>
    </cofactor>
    <text evidence="8">Binds 1 Mg(2+) ion per subunit.</text>
</comment>
<feature type="binding site" evidence="8">
    <location>
        <begin position="39"/>
        <end position="41"/>
    </location>
    <ligand>
        <name>GTP</name>
        <dbReference type="ChEBI" id="CHEBI:37565"/>
    </ligand>
</feature>
<protein>
    <recommendedName>
        <fullName evidence="8 10">Adenylosuccinate synthetase</fullName>
        <shortName evidence="8">AMPSase</shortName>
        <shortName evidence="8">AdSS</shortName>
        <ecNumber evidence="8 10">6.3.4.4</ecNumber>
    </recommendedName>
    <alternativeName>
        <fullName evidence="8">IMP--aspartate ligase</fullName>
    </alternativeName>
</protein>
<evidence type="ECO:0000313" key="12">
    <source>
        <dbReference type="EMBL" id="MFC6889705.1"/>
    </source>
</evidence>
<dbReference type="Gene3D" id="1.10.300.10">
    <property type="entry name" value="Adenylosuccinate Synthetase, subunit A, domain 2"/>
    <property type="match status" value="1"/>
</dbReference>
<dbReference type="GO" id="GO:0004019">
    <property type="term" value="F:adenylosuccinate synthase activity"/>
    <property type="evidence" value="ECO:0007669"/>
    <property type="project" value="UniProtKB-UniRule"/>
</dbReference>
<evidence type="ECO:0000256" key="2">
    <source>
        <dbReference type="ARBA" id="ARBA00022598"/>
    </source>
</evidence>
<keyword evidence="5 8" id="KW-0658">Purine biosynthesis</keyword>
<dbReference type="GO" id="GO:0005737">
    <property type="term" value="C:cytoplasm"/>
    <property type="evidence" value="ECO:0007669"/>
    <property type="project" value="UniProtKB-SubCell"/>
</dbReference>
<dbReference type="InterPro" id="IPR033128">
    <property type="entry name" value="Adenylosuccin_syn_Lys_AS"/>
</dbReference>
<comment type="subcellular location">
    <subcellularLocation>
        <location evidence="8">Cytoplasm</location>
    </subcellularLocation>
</comment>
<keyword evidence="4 8" id="KW-0547">Nucleotide-binding</keyword>
<dbReference type="EMBL" id="JBHSXI010000012">
    <property type="protein sequence ID" value="MFC6889705.1"/>
    <property type="molecule type" value="Genomic_DNA"/>
</dbReference>
<dbReference type="EC" id="6.3.4.4" evidence="8 10"/>
<feature type="binding site" evidence="8">
    <location>
        <begin position="11"/>
        <end position="17"/>
    </location>
    <ligand>
        <name>GTP</name>
        <dbReference type="ChEBI" id="CHEBI:37565"/>
    </ligand>
</feature>
<keyword evidence="6 8" id="KW-0460">Magnesium</keyword>
<dbReference type="CDD" id="cd03108">
    <property type="entry name" value="AdSS"/>
    <property type="match status" value="1"/>
</dbReference>
<feature type="active site" evidence="9">
    <location>
        <position position="140"/>
    </location>
</feature>
<evidence type="ECO:0000256" key="9">
    <source>
        <dbReference type="PROSITE-ProRule" id="PRU10134"/>
    </source>
</evidence>
<comment type="pathway">
    <text evidence="8 10">Purine metabolism; AMP biosynthesis via de novo pathway; AMP from IMP: step 1/2.</text>
</comment>
<name>A0ABD5UK10_9EURY</name>
<dbReference type="InterPro" id="IPR042109">
    <property type="entry name" value="Adenylosuccinate_synth_dom1"/>
</dbReference>
<feature type="binding site" description="in other chain" evidence="8">
    <location>
        <position position="249"/>
    </location>
    <ligand>
        <name>IMP</name>
        <dbReference type="ChEBI" id="CHEBI:58053"/>
        <note>ligand shared between dimeric partners</note>
    </ligand>
</feature>
<accession>A0ABD5UK10</accession>
<evidence type="ECO:0000256" key="1">
    <source>
        <dbReference type="ARBA" id="ARBA00011738"/>
    </source>
</evidence>
<dbReference type="InterPro" id="IPR027417">
    <property type="entry name" value="P-loop_NTPase"/>
</dbReference>
<dbReference type="Pfam" id="PF00709">
    <property type="entry name" value="Adenylsucc_synt"/>
    <property type="match status" value="1"/>
</dbReference>
<proteinExistence type="inferred from homology"/>
<keyword evidence="3 8" id="KW-0479">Metal-binding</keyword>
<feature type="binding site" evidence="8">
    <location>
        <position position="39"/>
    </location>
    <ligand>
        <name>Mg(2+)</name>
        <dbReference type="ChEBI" id="CHEBI:18420"/>
    </ligand>
</feature>
<dbReference type="PANTHER" id="PTHR11846:SF0">
    <property type="entry name" value="ADENYLOSUCCINATE SYNTHETASE"/>
    <property type="match status" value="1"/>
</dbReference>